<gene>
    <name evidence="2" type="ORF">CR513_59869</name>
</gene>
<accession>A0A371E767</accession>
<feature type="compositionally biased region" description="Polar residues" evidence="1">
    <location>
        <begin position="174"/>
        <end position="185"/>
    </location>
</feature>
<evidence type="ECO:0000313" key="2">
    <source>
        <dbReference type="EMBL" id="RDX61860.1"/>
    </source>
</evidence>
<dbReference type="OrthoDB" id="1436497at2759"/>
<evidence type="ECO:0000313" key="3">
    <source>
        <dbReference type="Proteomes" id="UP000257109"/>
    </source>
</evidence>
<reference evidence="2" key="1">
    <citation type="submission" date="2018-05" db="EMBL/GenBank/DDBJ databases">
        <title>Draft genome of Mucuna pruriens seed.</title>
        <authorList>
            <person name="Nnadi N.E."/>
            <person name="Vos R."/>
            <person name="Hasami M.H."/>
            <person name="Devisetty U.K."/>
            <person name="Aguiy J.C."/>
        </authorList>
    </citation>
    <scope>NUCLEOTIDE SEQUENCE [LARGE SCALE GENOMIC DNA]</scope>
    <source>
        <strain evidence="2">JCA_2017</strain>
    </source>
</reference>
<name>A0A371E767_MUCPR</name>
<dbReference type="AlphaFoldDB" id="A0A371E767"/>
<feature type="region of interest" description="Disordered" evidence="1">
    <location>
        <begin position="173"/>
        <end position="218"/>
    </location>
</feature>
<keyword evidence="3" id="KW-1185">Reference proteome</keyword>
<sequence>MEAETDSGFGLGERGKPRLTRLPSVANYVVADLAHSFTVISEDLALLKAMGPLFSQNYFLGQTDLGSYTLPSPYYDKVVGNVASNFVYLVVVGERVELAIRCGNNVGFAKNHALEKKKGEANAVLVEPVFPQGKGNAPSYPTQMHTGSRSATIYTNPPPVPYVPPHLPRADTGVATSSRLAQQGTRRPPRTVASPSAVIEAGGSNPFQAPGTSISEELQPQRQGLNIQNNPLPTHRGVAINAISNENKDEAEGTNIREKEEGVVRYITNSARRVEERTHLSRLNKAESTSVAYNKGNDNPLPKPLIIHYNLAFQPIMSFIIQVLARLVYNNNAVPWRYPAGETTTPPAIKENPIPEVTNISGTRGETKSKRIFAPEGLRNRPITCKEG</sequence>
<evidence type="ECO:0000256" key="1">
    <source>
        <dbReference type="SAM" id="MobiDB-lite"/>
    </source>
</evidence>
<dbReference type="EMBL" id="QJKJ01015857">
    <property type="protein sequence ID" value="RDX61860.1"/>
    <property type="molecule type" value="Genomic_DNA"/>
</dbReference>
<feature type="compositionally biased region" description="Polar residues" evidence="1">
    <location>
        <begin position="205"/>
        <end position="218"/>
    </location>
</feature>
<dbReference type="Proteomes" id="UP000257109">
    <property type="component" value="Unassembled WGS sequence"/>
</dbReference>
<feature type="non-terminal residue" evidence="2">
    <location>
        <position position="1"/>
    </location>
</feature>
<comment type="caution">
    <text evidence="2">The sequence shown here is derived from an EMBL/GenBank/DDBJ whole genome shotgun (WGS) entry which is preliminary data.</text>
</comment>
<proteinExistence type="predicted"/>
<feature type="region of interest" description="Disordered" evidence="1">
    <location>
        <begin position="345"/>
        <end position="369"/>
    </location>
</feature>
<protein>
    <submittedName>
        <fullName evidence="2">Uncharacterized protein</fullName>
    </submittedName>
</protein>
<organism evidence="2 3">
    <name type="scientific">Mucuna pruriens</name>
    <name type="common">Velvet bean</name>
    <name type="synonym">Dolichos pruriens</name>
    <dbReference type="NCBI Taxonomy" id="157652"/>
    <lineage>
        <taxon>Eukaryota</taxon>
        <taxon>Viridiplantae</taxon>
        <taxon>Streptophyta</taxon>
        <taxon>Embryophyta</taxon>
        <taxon>Tracheophyta</taxon>
        <taxon>Spermatophyta</taxon>
        <taxon>Magnoliopsida</taxon>
        <taxon>eudicotyledons</taxon>
        <taxon>Gunneridae</taxon>
        <taxon>Pentapetalae</taxon>
        <taxon>rosids</taxon>
        <taxon>fabids</taxon>
        <taxon>Fabales</taxon>
        <taxon>Fabaceae</taxon>
        <taxon>Papilionoideae</taxon>
        <taxon>50 kb inversion clade</taxon>
        <taxon>NPAAA clade</taxon>
        <taxon>indigoferoid/millettioid clade</taxon>
        <taxon>Phaseoleae</taxon>
        <taxon>Mucuna</taxon>
    </lineage>
</organism>